<protein>
    <submittedName>
        <fullName evidence="1">Uncharacterized protein</fullName>
    </submittedName>
</protein>
<name>A0A1G2KQH2_9BACT</name>
<dbReference type="EMBL" id="MHQL01000057">
    <property type="protein sequence ID" value="OHA01665.1"/>
    <property type="molecule type" value="Genomic_DNA"/>
</dbReference>
<evidence type="ECO:0000313" key="2">
    <source>
        <dbReference type="Proteomes" id="UP000177811"/>
    </source>
</evidence>
<dbReference type="AlphaFoldDB" id="A0A1G2KQH2"/>
<evidence type="ECO:0000313" key="1">
    <source>
        <dbReference type="EMBL" id="OHA01665.1"/>
    </source>
</evidence>
<organism evidence="1 2">
    <name type="scientific">Candidatus Sungbacteria bacterium RIFCSPHIGHO2_02_FULL_51_29</name>
    <dbReference type="NCBI Taxonomy" id="1802273"/>
    <lineage>
        <taxon>Bacteria</taxon>
        <taxon>Candidatus Sungiibacteriota</taxon>
    </lineage>
</organism>
<gene>
    <name evidence="1" type="ORF">A3C16_04415</name>
</gene>
<dbReference type="Proteomes" id="UP000177811">
    <property type="component" value="Unassembled WGS sequence"/>
</dbReference>
<comment type="caution">
    <text evidence="1">The sequence shown here is derived from an EMBL/GenBank/DDBJ whole genome shotgun (WGS) entry which is preliminary data.</text>
</comment>
<reference evidence="1 2" key="1">
    <citation type="journal article" date="2016" name="Nat. Commun.">
        <title>Thousands of microbial genomes shed light on interconnected biogeochemical processes in an aquifer system.</title>
        <authorList>
            <person name="Anantharaman K."/>
            <person name="Brown C.T."/>
            <person name="Hug L.A."/>
            <person name="Sharon I."/>
            <person name="Castelle C.J."/>
            <person name="Probst A.J."/>
            <person name="Thomas B.C."/>
            <person name="Singh A."/>
            <person name="Wilkins M.J."/>
            <person name="Karaoz U."/>
            <person name="Brodie E.L."/>
            <person name="Williams K.H."/>
            <person name="Hubbard S.S."/>
            <person name="Banfield J.F."/>
        </authorList>
    </citation>
    <scope>NUCLEOTIDE SEQUENCE [LARGE SCALE GENOMIC DNA]</scope>
</reference>
<sequence length="100" mass="11554">MQKSGISVRGFTPDDLSLEWYRARVGRLDHSFKYLNKNDYSGKCPIEIGDDFIQTSSLRFMQGVFLEYPDVAHAMRQIFEMLWACRPEKIEGAKMGKNGE</sequence>
<accession>A0A1G2KQH2</accession>
<proteinExistence type="predicted"/>